<keyword evidence="3 4" id="KW-0732">Signal</keyword>
<dbReference type="GO" id="GO:1904680">
    <property type="term" value="F:peptide transmembrane transporter activity"/>
    <property type="evidence" value="ECO:0007669"/>
    <property type="project" value="TreeGrafter"/>
</dbReference>
<dbReference type="PANTHER" id="PTHR30290:SF9">
    <property type="entry name" value="OLIGOPEPTIDE-BINDING PROTEIN APPA"/>
    <property type="match status" value="1"/>
</dbReference>
<proteinExistence type="inferred from homology"/>
<feature type="chain" id="PRO_5038989357" evidence="4">
    <location>
        <begin position="23"/>
        <end position="542"/>
    </location>
</feature>
<dbReference type="EMBL" id="FMWL01000001">
    <property type="protein sequence ID" value="SCZ76034.1"/>
    <property type="molecule type" value="Genomic_DNA"/>
</dbReference>
<evidence type="ECO:0000256" key="1">
    <source>
        <dbReference type="ARBA" id="ARBA00005695"/>
    </source>
</evidence>
<evidence type="ECO:0000256" key="3">
    <source>
        <dbReference type="ARBA" id="ARBA00022729"/>
    </source>
</evidence>
<comment type="similarity">
    <text evidence="1">Belongs to the bacterial solute-binding protein 5 family.</text>
</comment>
<dbReference type="STRING" id="1120920.SAMN03080599_00035"/>
<accession>A0A1G5RPV6</accession>
<dbReference type="Pfam" id="PF00496">
    <property type="entry name" value="SBP_bac_5"/>
    <property type="match status" value="1"/>
</dbReference>
<dbReference type="Gene3D" id="3.90.76.10">
    <property type="entry name" value="Dipeptide-binding Protein, Domain 1"/>
    <property type="match status" value="1"/>
</dbReference>
<reference evidence="6 7" key="1">
    <citation type="submission" date="2016-10" db="EMBL/GenBank/DDBJ databases">
        <authorList>
            <person name="de Groot N.N."/>
        </authorList>
    </citation>
    <scope>NUCLEOTIDE SEQUENCE [LARGE SCALE GENOMIC DNA]</scope>
    <source>
        <strain evidence="6 7">DSM 2784</strain>
    </source>
</reference>
<name>A0A1G5RPV6_9FIRM</name>
<dbReference type="PANTHER" id="PTHR30290">
    <property type="entry name" value="PERIPLASMIC BINDING COMPONENT OF ABC TRANSPORTER"/>
    <property type="match status" value="1"/>
</dbReference>
<protein>
    <submittedName>
        <fullName evidence="6">ABC-type transport system, substrate-binding protein</fullName>
    </submittedName>
</protein>
<organism evidence="6 7">
    <name type="scientific">Acidaminobacter hydrogenoformans DSM 2784</name>
    <dbReference type="NCBI Taxonomy" id="1120920"/>
    <lineage>
        <taxon>Bacteria</taxon>
        <taxon>Bacillati</taxon>
        <taxon>Bacillota</taxon>
        <taxon>Clostridia</taxon>
        <taxon>Peptostreptococcales</taxon>
        <taxon>Acidaminobacteraceae</taxon>
        <taxon>Acidaminobacter</taxon>
    </lineage>
</organism>
<dbReference type="Gene3D" id="3.40.190.10">
    <property type="entry name" value="Periplasmic binding protein-like II"/>
    <property type="match status" value="1"/>
</dbReference>
<dbReference type="GO" id="GO:0042597">
    <property type="term" value="C:periplasmic space"/>
    <property type="evidence" value="ECO:0007669"/>
    <property type="project" value="UniProtKB-ARBA"/>
</dbReference>
<dbReference type="PROSITE" id="PS51257">
    <property type="entry name" value="PROKAR_LIPOPROTEIN"/>
    <property type="match status" value="1"/>
</dbReference>
<evidence type="ECO:0000256" key="4">
    <source>
        <dbReference type="SAM" id="SignalP"/>
    </source>
</evidence>
<evidence type="ECO:0000313" key="6">
    <source>
        <dbReference type="EMBL" id="SCZ76034.1"/>
    </source>
</evidence>
<feature type="domain" description="Solute-binding protein family 5" evidence="5">
    <location>
        <begin position="92"/>
        <end position="442"/>
    </location>
</feature>
<dbReference type="GO" id="GO:0043190">
    <property type="term" value="C:ATP-binding cassette (ABC) transporter complex"/>
    <property type="evidence" value="ECO:0007669"/>
    <property type="project" value="InterPro"/>
</dbReference>
<keyword evidence="2" id="KW-0813">Transport</keyword>
<dbReference type="RefSeq" id="WP_170829197.1">
    <property type="nucleotide sequence ID" value="NZ_FMWL01000001.1"/>
</dbReference>
<dbReference type="AlphaFoldDB" id="A0A1G5RPV6"/>
<keyword evidence="7" id="KW-1185">Reference proteome</keyword>
<dbReference type="SUPFAM" id="SSF53850">
    <property type="entry name" value="Periplasmic binding protein-like II"/>
    <property type="match status" value="1"/>
</dbReference>
<evidence type="ECO:0000259" key="5">
    <source>
        <dbReference type="Pfam" id="PF00496"/>
    </source>
</evidence>
<dbReference type="GO" id="GO:0015833">
    <property type="term" value="P:peptide transport"/>
    <property type="evidence" value="ECO:0007669"/>
    <property type="project" value="TreeGrafter"/>
</dbReference>
<dbReference type="Proteomes" id="UP000199208">
    <property type="component" value="Unassembled WGS sequence"/>
</dbReference>
<dbReference type="InterPro" id="IPR000914">
    <property type="entry name" value="SBP_5_dom"/>
</dbReference>
<dbReference type="InterPro" id="IPR030678">
    <property type="entry name" value="Peptide/Ni-bd"/>
</dbReference>
<dbReference type="PIRSF" id="PIRSF002741">
    <property type="entry name" value="MppA"/>
    <property type="match status" value="1"/>
</dbReference>
<gene>
    <name evidence="6" type="ORF">SAMN03080599_00035</name>
</gene>
<evidence type="ECO:0000313" key="7">
    <source>
        <dbReference type="Proteomes" id="UP000199208"/>
    </source>
</evidence>
<sequence length="542" mass="59827">MNKKRYLSILLMFLLLMSVLTGCGGQTAPEAGGETGGETPAVNPEEEVLTIRKTASLQSTDWEATTNTFDMQIMWVQVFESLYTIDEAAGGYQNQLAKEVAISEDGLTYTVTLVDASFQNGDPLKASDVVFSYKRAMENSRFNYVTSMIKSVEAQDDKTVVFTLEYPYSAISHTFWSIKISSEREVTELGDAFGTKPHTAATGPYIITEYDVASGVKLTANENYWKGAPNIKNVEYIVVSDDSAAVIAFENNEIEYLADAPLSEWESLKAAAGENHSLTKGNNIRFMAINYMSPTNNNILGNLKVREAIFYAINKDNINAAASSGYGAPAYEYMPHEYVATSPSVEDGGFKVFDYDPAKAKEMLKEGGFTDAQIAEGIDVGTLMTYGAATAEKAKAAQVIQANLAEVGLKAEIYVAEAAQVTPKLYAQDYDMCIFGDSGNYDFNNIRQQVHSESTGMYVVKYADDNSPLDWKRLEELVQMGVSTADTQERLGYYTELWSMVMDSATILPLYHNPVGIVWSSKLDPGGLSPTYYHIYNFKWVE</sequence>
<feature type="signal peptide" evidence="4">
    <location>
        <begin position="1"/>
        <end position="22"/>
    </location>
</feature>
<dbReference type="CDD" id="cd00995">
    <property type="entry name" value="PBP2_NikA_DppA_OppA_like"/>
    <property type="match status" value="1"/>
</dbReference>
<evidence type="ECO:0000256" key="2">
    <source>
        <dbReference type="ARBA" id="ARBA00022448"/>
    </source>
</evidence>
<dbReference type="Gene3D" id="3.10.105.10">
    <property type="entry name" value="Dipeptide-binding Protein, Domain 3"/>
    <property type="match status" value="1"/>
</dbReference>
<dbReference type="InterPro" id="IPR039424">
    <property type="entry name" value="SBP_5"/>
</dbReference>